<reference evidence="10 11" key="1">
    <citation type="submission" date="2020-02" db="EMBL/GenBank/DDBJ databases">
        <title>Draft genome sequence of Haematococcus lacustris strain NIES-144.</title>
        <authorList>
            <person name="Morimoto D."/>
            <person name="Nakagawa S."/>
            <person name="Yoshida T."/>
            <person name="Sawayama S."/>
        </authorList>
    </citation>
    <scope>NUCLEOTIDE SEQUENCE [LARGE SCALE GENOMIC DNA]</scope>
    <source>
        <strain evidence="10 11">NIES-144</strain>
    </source>
</reference>
<dbReference type="GO" id="GO:0005930">
    <property type="term" value="C:axoneme"/>
    <property type="evidence" value="ECO:0007669"/>
    <property type="project" value="UniProtKB-SubCell"/>
</dbReference>
<gene>
    <name evidence="10" type="ORF">HaLaN_02868</name>
</gene>
<evidence type="ECO:0000313" key="11">
    <source>
        <dbReference type="Proteomes" id="UP000485058"/>
    </source>
</evidence>
<keyword evidence="9" id="KW-0732">Signal</keyword>
<dbReference type="AlphaFoldDB" id="A0A699YM47"/>
<evidence type="ECO:0000256" key="1">
    <source>
        <dbReference type="ARBA" id="ARBA00004141"/>
    </source>
</evidence>
<name>A0A699YM47_HAELA</name>
<dbReference type="PANTHER" id="PTHR10778">
    <property type="entry name" value="SOLUTE CARRIER FAMILY 35 MEMBER B"/>
    <property type="match status" value="1"/>
</dbReference>
<evidence type="ECO:0008006" key="12">
    <source>
        <dbReference type="Google" id="ProtNLM"/>
    </source>
</evidence>
<dbReference type="InterPro" id="IPR013657">
    <property type="entry name" value="SCL35B1-4/HUT1"/>
</dbReference>
<dbReference type="Gene3D" id="3.80.10.10">
    <property type="entry name" value="Ribonuclease Inhibitor"/>
    <property type="match status" value="1"/>
</dbReference>
<proteinExistence type="inferred from homology"/>
<dbReference type="InterPro" id="IPR032675">
    <property type="entry name" value="LRR_dom_sf"/>
</dbReference>
<dbReference type="GO" id="GO:0005789">
    <property type="term" value="C:endoplasmic reticulum membrane"/>
    <property type="evidence" value="ECO:0007669"/>
    <property type="project" value="TreeGrafter"/>
</dbReference>
<keyword evidence="4" id="KW-0813">Transport</keyword>
<keyword evidence="7 8" id="KW-0472">Membrane</keyword>
<protein>
    <recommendedName>
        <fullName evidence="12">TPT domain-containing protein</fullName>
    </recommendedName>
</protein>
<feature type="transmembrane region" description="Helical" evidence="8">
    <location>
        <begin position="241"/>
        <end position="261"/>
    </location>
</feature>
<feature type="signal peptide" evidence="9">
    <location>
        <begin position="1"/>
        <end position="28"/>
    </location>
</feature>
<keyword evidence="5 8" id="KW-0812">Transmembrane</keyword>
<evidence type="ECO:0000256" key="9">
    <source>
        <dbReference type="SAM" id="SignalP"/>
    </source>
</evidence>
<evidence type="ECO:0000256" key="4">
    <source>
        <dbReference type="ARBA" id="ARBA00022448"/>
    </source>
</evidence>
<evidence type="ECO:0000256" key="5">
    <source>
        <dbReference type="ARBA" id="ARBA00022692"/>
    </source>
</evidence>
<evidence type="ECO:0000256" key="3">
    <source>
        <dbReference type="ARBA" id="ARBA00008349"/>
    </source>
</evidence>
<feature type="chain" id="PRO_5025391263" description="TPT domain-containing protein" evidence="9">
    <location>
        <begin position="29"/>
        <end position="641"/>
    </location>
</feature>
<accession>A0A699YM47</accession>
<dbReference type="PANTHER" id="PTHR10778:SF13">
    <property type="entry name" value="ADENOSINE 3'-PHOSPHO 5'-PHOSPHOSULFATE TRANSPORTER 1"/>
    <property type="match status" value="1"/>
</dbReference>
<evidence type="ECO:0000256" key="2">
    <source>
        <dbReference type="ARBA" id="ARBA00004430"/>
    </source>
</evidence>
<dbReference type="Proteomes" id="UP000485058">
    <property type="component" value="Unassembled WGS sequence"/>
</dbReference>
<dbReference type="GO" id="GO:0000139">
    <property type="term" value="C:Golgi membrane"/>
    <property type="evidence" value="ECO:0007669"/>
    <property type="project" value="TreeGrafter"/>
</dbReference>
<feature type="transmembrane region" description="Helical" evidence="8">
    <location>
        <begin position="312"/>
        <end position="333"/>
    </location>
</feature>
<keyword evidence="6 8" id="KW-1133">Transmembrane helix</keyword>
<organism evidence="10 11">
    <name type="scientific">Haematococcus lacustris</name>
    <name type="common">Green alga</name>
    <name type="synonym">Haematococcus pluvialis</name>
    <dbReference type="NCBI Taxonomy" id="44745"/>
    <lineage>
        <taxon>Eukaryota</taxon>
        <taxon>Viridiplantae</taxon>
        <taxon>Chlorophyta</taxon>
        <taxon>core chlorophytes</taxon>
        <taxon>Chlorophyceae</taxon>
        <taxon>CS clade</taxon>
        <taxon>Chlamydomonadales</taxon>
        <taxon>Haematococcaceae</taxon>
        <taxon>Haematococcus</taxon>
    </lineage>
</organism>
<feature type="transmembrane region" description="Helical" evidence="8">
    <location>
        <begin position="353"/>
        <end position="381"/>
    </location>
</feature>
<feature type="transmembrane region" description="Helical" evidence="8">
    <location>
        <begin position="210"/>
        <end position="229"/>
    </location>
</feature>
<evidence type="ECO:0000313" key="10">
    <source>
        <dbReference type="EMBL" id="GFH07976.1"/>
    </source>
</evidence>
<evidence type="ECO:0000256" key="7">
    <source>
        <dbReference type="ARBA" id="ARBA00023136"/>
    </source>
</evidence>
<dbReference type="GO" id="GO:0046964">
    <property type="term" value="F:3'-phosphoadenosine 5'-phosphosulfate transmembrane transporter activity"/>
    <property type="evidence" value="ECO:0007669"/>
    <property type="project" value="TreeGrafter"/>
</dbReference>
<dbReference type="EMBL" id="BLLF01000129">
    <property type="protein sequence ID" value="GFH07976.1"/>
    <property type="molecule type" value="Genomic_DNA"/>
</dbReference>
<sequence length="641" mass="68997">MSRRLLCTSCLSATAALLVRSPWSRVGARDLNSICLAKTALDKWRAQGKLLWGWDGRGTELKLMSGSIWPGAGHDRTLWRGPRRGGLQVLAVPRALQPPYKLHRRNWHARGATDDGQLNADYSFFPGFSKQAYWLHCLQSNGKMTEIKPVAPIYTYAAVSLSNVVATTCQYEALKYVTFPVQTLGKCAKMMPVMVWGIIIMRKRYTLKDFLLALAITGGCTLFLLTGDVKSKVAKSMWDSSVYGLLLMLGYLGFDGFTSTFQDKLFKGYQMTTYNQILYTTICSSLLSIFGLVSSQQMPQAIRFITVHPEALWTMISLSAAATVGALFISYTIKTFGALIFATIMTTRQFLSILLSCFLFLHPLSAGQCLGTCIVFGTLYYQGFSKKDKGAHSKAGDAPHVAEKVLCRVRVVLETTRRACCRCWPPTAQQLRTPVKHRQAMAKLGCLAALVSEPSAGSGTCSASSNPHPNKVDHHRRYITSATPGNASPDMIPCRTVTCPCPGSIACGEGTMGGTRSYIMGEALEGSSLAQGRQSGCGQVISDKGVQALATAAPNLRLLELSCSAVTDKGLRALLDGCTELLGVELSGCRGLDRGLRHAAAEAKALGRAAGQSTSPPGPAAASMTSVAAIRAGLRAVVASE</sequence>
<feature type="transmembrane region" description="Helical" evidence="8">
    <location>
        <begin position="273"/>
        <end position="292"/>
    </location>
</feature>
<dbReference type="Pfam" id="PF08449">
    <property type="entry name" value="UAA"/>
    <property type="match status" value="1"/>
</dbReference>
<dbReference type="SUPFAM" id="SSF52047">
    <property type="entry name" value="RNI-like"/>
    <property type="match status" value="1"/>
</dbReference>
<evidence type="ECO:0000256" key="8">
    <source>
        <dbReference type="SAM" id="Phobius"/>
    </source>
</evidence>
<comment type="subcellular location">
    <subcellularLocation>
        <location evidence="2">Cytoplasm</location>
        <location evidence="2">Cytoskeleton</location>
        <location evidence="2">Cilium axoneme</location>
    </subcellularLocation>
    <subcellularLocation>
        <location evidence="1">Membrane</location>
        <topology evidence="1">Multi-pass membrane protein</topology>
    </subcellularLocation>
</comment>
<comment type="caution">
    <text evidence="10">The sequence shown here is derived from an EMBL/GenBank/DDBJ whole genome shotgun (WGS) entry which is preliminary data.</text>
</comment>
<keyword evidence="11" id="KW-1185">Reference proteome</keyword>
<comment type="similarity">
    <text evidence="3">Belongs to the nucleotide-sugar transporter family. UDP-galactose:UMP antiporter (TC 2.A.7.11) subfamily.</text>
</comment>
<evidence type="ECO:0000256" key="6">
    <source>
        <dbReference type="ARBA" id="ARBA00022989"/>
    </source>
</evidence>